<dbReference type="GO" id="GO:0002939">
    <property type="term" value="P:tRNA N1-guanine methylation"/>
    <property type="evidence" value="ECO:0007669"/>
    <property type="project" value="TreeGrafter"/>
</dbReference>
<dbReference type="Gene3D" id="3.40.50.150">
    <property type="entry name" value="Vaccinia Virus protein VP39"/>
    <property type="match status" value="1"/>
</dbReference>
<evidence type="ECO:0000313" key="14">
    <source>
        <dbReference type="EMBL" id="RZC27640.1"/>
    </source>
</evidence>
<evidence type="ECO:0000256" key="9">
    <source>
        <dbReference type="ARBA" id="ARBA00045951"/>
    </source>
</evidence>
<feature type="domain" description="SAM-dependent methyltransferase TRM5/TYW2-type" evidence="13">
    <location>
        <begin position="133"/>
        <end position="400"/>
    </location>
</feature>
<dbReference type="InterPro" id="IPR031389">
    <property type="entry name" value="RBIS"/>
</dbReference>
<keyword evidence="3 11" id="KW-0489">Methyltransferase</keyword>
<evidence type="ECO:0000256" key="8">
    <source>
        <dbReference type="ARBA" id="ARBA00023242"/>
    </source>
</evidence>
<dbReference type="FunFam" id="3.30.300.110:FF:000001">
    <property type="entry name" value="tRNA (guanine(37)-N1)-methyltransferase"/>
    <property type="match status" value="1"/>
</dbReference>
<feature type="binding site" evidence="11">
    <location>
        <position position="315"/>
    </location>
    <ligand>
        <name>S-adenosyl-L-methionine</name>
        <dbReference type="ChEBI" id="CHEBI:59789"/>
    </ligand>
</feature>
<accession>A0A482VGH6</accession>
<evidence type="ECO:0000256" key="4">
    <source>
        <dbReference type="ARBA" id="ARBA00022679"/>
    </source>
</evidence>
<dbReference type="Proteomes" id="UP000292052">
    <property type="component" value="Unassembled WGS sequence"/>
</dbReference>
<comment type="similarity">
    <text evidence="1">Belongs to the class I-like SAM-binding methyltransferase superfamily. TRM5/TYW2 family.</text>
</comment>
<reference evidence="14 15" key="1">
    <citation type="submission" date="2017-03" db="EMBL/GenBank/DDBJ databases">
        <title>Genome of the blue death feigning beetle - Asbolus verrucosus.</title>
        <authorList>
            <person name="Rider S.D."/>
        </authorList>
    </citation>
    <scope>NUCLEOTIDE SEQUENCE [LARGE SCALE GENOMIC DNA]</scope>
    <source>
        <strain evidence="14">Butters</strain>
        <tissue evidence="14">Head and leg muscle</tissue>
    </source>
</reference>
<dbReference type="SUPFAM" id="SSF53335">
    <property type="entry name" value="S-adenosyl-L-methionine-dependent methyltransferases"/>
    <property type="match status" value="1"/>
</dbReference>
<keyword evidence="6 11" id="KW-0819">tRNA processing</keyword>
<evidence type="ECO:0000256" key="1">
    <source>
        <dbReference type="ARBA" id="ARBA00009775"/>
    </source>
</evidence>
<comment type="similarity">
    <text evidence="11">Belongs to the TRM5 / TYW2 family.</text>
</comment>
<keyword evidence="15" id="KW-1185">Reference proteome</keyword>
<comment type="caution">
    <text evidence="14">The sequence shown here is derived from an EMBL/GenBank/DDBJ whole genome shotgun (WGS) entry which is preliminary data.</text>
</comment>
<dbReference type="Gene3D" id="3.30.300.110">
    <property type="entry name" value="Met-10+ protein-like domains"/>
    <property type="match status" value="1"/>
</dbReference>
<comment type="catalytic activity">
    <reaction evidence="10 11">
        <text>guanosine(37) in tRNA + S-adenosyl-L-methionine = N(1)-methylguanosine(37) in tRNA + S-adenosyl-L-homocysteine + H(+)</text>
        <dbReference type="Rhea" id="RHEA:36899"/>
        <dbReference type="Rhea" id="RHEA-COMP:10145"/>
        <dbReference type="Rhea" id="RHEA-COMP:10147"/>
        <dbReference type="ChEBI" id="CHEBI:15378"/>
        <dbReference type="ChEBI" id="CHEBI:57856"/>
        <dbReference type="ChEBI" id="CHEBI:59789"/>
        <dbReference type="ChEBI" id="CHEBI:73542"/>
        <dbReference type="ChEBI" id="CHEBI:74269"/>
        <dbReference type="EC" id="2.1.1.228"/>
    </reaction>
</comment>
<organism evidence="14 15">
    <name type="scientific">Asbolus verrucosus</name>
    <name type="common">Desert ironclad beetle</name>
    <dbReference type="NCBI Taxonomy" id="1661398"/>
    <lineage>
        <taxon>Eukaryota</taxon>
        <taxon>Metazoa</taxon>
        <taxon>Ecdysozoa</taxon>
        <taxon>Arthropoda</taxon>
        <taxon>Hexapoda</taxon>
        <taxon>Insecta</taxon>
        <taxon>Pterygota</taxon>
        <taxon>Neoptera</taxon>
        <taxon>Endopterygota</taxon>
        <taxon>Coleoptera</taxon>
        <taxon>Polyphaga</taxon>
        <taxon>Cucujiformia</taxon>
        <taxon>Tenebrionidae</taxon>
        <taxon>Pimeliinae</taxon>
        <taxon>Asbolus</taxon>
    </lineage>
</organism>
<keyword evidence="7 11" id="KW-0496">Mitochondrion</keyword>
<evidence type="ECO:0000256" key="5">
    <source>
        <dbReference type="ARBA" id="ARBA00022691"/>
    </source>
</evidence>
<sequence>MTEKPNLKPPDHVCGQTVLNKTLFEKTITVPCLVVKGVKISTVIPIVKKYLLKLENFKPVKTINEQEAEIFFNPELVNNWNDLSVEDQKSLQELSFNENNLVDRSHTLTYENYNVESILRAILPKNVEGSSSFTKIGHIVHLNLREHLIPYKDIIGEVLFDKVPGCRTVVNKVAIIDNTYRNFQMEVLKGDNDMHTKVKENKCTFEFDFSKVYWNSRLCTEHERIVNMVKSGDVLFDVFAGVGPFSIPIAKKGCLVYANDLNPESYKWLNHNSKINKIGNNLKTFNKDGREFILGVVKELLLEHLNKRNVFIVMNLPAMAVEFLNAFINLYKEEELKQIENPPIVIVYCFAKGEDYESIAKKLLFDSIGFDIGSKIIEIFRVRTVSSLKEMMRIVFKLDRDILSGLKTNLPHKRKHAHDDSISVKKCNDFDVTMGKNKKKTNSVFKVAGAKSLKLKAKAKAVKTELKQINIKNKSKILEVDKELVNLQEKLRNTAPQEKKEKSKSGSKLPSKINSNSDSNVNVEQLNAMQL</sequence>
<keyword evidence="4 11" id="KW-0808">Transferase</keyword>
<dbReference type="EMBL" id="QDEB01103369">
    <property type="protein sequence ID" value="RZC27640.1"/>
    <property type="molecule type" value="Genomic_DNA"/>
</dbReference>
<dbReference type="GO" id="GO:0070901">
    <property type="term" value="P:mitochondrial tRNA methylation"/>
    <property type="evidence" value="ECO:0007669"/>
    <property type="project" value="TreeGrafter"/>
</dbReference>
<dbReference type="GO" id="GO:0042254">
    <property type="term" value="P:ribosome biogenesis"/>
    <property type="evidence" value="ECO:0007669"/>
    <property type="project" value="InterPro"/>
</dbReference>
<dbReference type="Pfam" id="PF15679">
    <property type="entry name" value="DUF4665"/>
    <property type="match status" value="1"/>
</dbReference>
<proteinExistence type="inferred from homology"/>
<evidence type="ECO:0000256" key="11">
    <source>
        <dbReference type="HAMAP-Rule" id="MF_03152"/>
    </source>
</evidence>
<evidence type="ECO:0000256" key="12">
    <source>
        <dbReference type="SAM" id="MobiDB-lite"/>
    </source>
</evidence>
<feature type="compositionally biased region" description="Basic and acidic residues" evidence="12">
    <location>
        <begin position="491"/>
        <end position="504"/>
    </location>
</feature>
<dbReference type="InterPro" id="IPR056743">
    <property type="entry name" value="TRM5-TYW2-like_MTfase"/>
</dbReference>
<evidence type="ECO:0000313" key="15">
    <source>
        <dbReference type="Proteomes" id="UP000292052"/>
    </source>
</evidence>
<dbReference type="AlphaFoldDB" id="A0A482VGH6"/>
<feature type="compositionally biased region" description="Polar residues" evidence="12">
    <location>
        <begin position="513"/>
        <end position="531"/>
    </location>
</feature>
<comment type="function">
    <text evidence="11">Specifically methylates the N1 position of guanosine-37 in various cytoplasmic and mitochondrial tRNAs. Methylation is not dependent on the nature of the nucleoside 5' of the target nucleoside. This is the first step in the biosynthesis of wybutosine (yW), a modified base adjacent to the anticodon of tRNAs and required for accurate decoding.</text>
</comment>
<dbReference type="GO" id="GO:0005759">
    <property type="term" value="C:mitochondrial matrix"/>
    <property type="evidence" value="ECO:0007669"/>
    <property type="project" value="UniProtKB-SubCell"/>
</dbReference>
<dbReference type="STRING" id="1661398.A0A482VGH6"/>
<dbReference type="HAMAP" id="MF_03152">
    <property type="entry name" value="TRM5"/>
    <property type="match status" value="1"/>
</dbReference>
<feature type="binding site" evidence="11">
    <location>
        <position position="222"/>
    </location>
    <ligand>
        <name>S-adenosyl-L-methionine</name>
        <dbReference type="ChEBI" id="CHEBI:59789"/>
    </ligand>
</feature>
<dbReference type="InterPro" id="IPR056744">
    <property type="entry name" value="TRM5/TYW2-like_N"/>
</dbReference>
<dbReference type="Pfam" id="PF25133">
    <property type="entry name" value="TYW2_N_2"/>
    <property type="match status" value="1"/>
</dbReference>
<dbReference type="PANTHER" id="PTHR23245:SF36">
    <property type="entry name" value="TRNA (GUANINE(37)-N1)-METHYLTRANSFERASE"/>
    <property type="match status" value="1"/>
</dbReference>
<keyword evidence="8 11" id="KW-0539">Nucleus</keyword>
<comment type="subcellular location">
    <subcellularLocation>
        <location evidence="11">Mitochondrion matrix</location>
    </subcellularLocation>
    <subcellularLocation>
        <location evidence="11">Nucleus</location>
    </subcellularLocation>
    <subcellularLocation>
        <location evidence="11">Cytoplasm</location>
    </subcellularLocation>
    <text evidence="11">Predominantly in the mitochondria and in the nucleus.</text>
</comment>
<dbReference type="GO" id="GO:0005634">
    <property type="term" value="C:nucleus"/>
    <property type="evidence" value="ECO:0007669"/>
    <property type="project" value="UniProtKB-SubCell"/>
</dbReference>
<dbReference type="EC" id="2.1.1.228" evidence="11"/>
<dbReference type="Pfam" id="PF02475">
    <property type="entry name" value="TRM5-TYW2_MTfase"/>
    <property type="match status" value="1"/>
</dbReference>
<evidence type="ECO:0000256" key="7">
    <source>
        <dbReference type="ARBA" id="ARBA00023128"/>
    </source>
</evidence>
<feature type="binding site" evidence="11">
    <location>
        <begin position="260"/>
        <end position="261"/>
    </location>
    <ligand>
        <name>S-adenosyl-L-methionine</name>
        <dbReference type="ChEBI" id="CHEBI:59789"/>
    </ligand>
</feature>
<dbReference type="CDD" id="cd02440">
    <property type="entry name" value="AdoMet_MTases"/>
    <property type="match status" value="1"/>
</dbReference>
<dbReference type="PROSITE" id="PS51684">
    <property type="entry name" value="SAM_MT_TRM5_TYW2"/>
    <property type="match status" value="1"/>
</dbReference>
<dbReference type="PANTHER" id="PTHR23245">
    <property type="entry name" value="TRNA METHYLTRANSFERASE"/>
    <property type="match status" value="1"/>
</dbReference>
<comment type="subunit">
    <text evidence="11">Monomer.</text>
</comment>
<evidence type="ECO:0000256" key="10">
    <source>
        <dbReference type="ARBA" id="ARBA00047783"/>
    </source>
</evidence>
<dbReference type="GO" id="GO:0052906">
    <property type="term" value="F:tRNA (guanine(37)-N1)-methyltransferase activity"/>
    <property type="evidence" value="ECO:0007669"/>
    <property type="project" value="UniProtKB-UniRule"/>
</dbReference>
<protein>
    <recommendedName>
        <fullName evidence="11">tRNA (guanine(37)-N1)-methyltransferase</fullName>
        <ecNumber evidence="11">2.1.1.228</ecNumber>
    </recommendedName>
    <alternativeName>
        <fullName evidence="11">M1G-methyltransferase</fullName>
    </alternativeName>
    <alternativeName>
        <fullName evidence="11">tRNA [GM37] methyltransferase</fullName>
    </alternativeName>
    <alternativeName>
        <fullName evidence="11">tRNA methyltransferase 5 homolog</fullName>
    </alternativeName>
</protein>
<dbReference type="InterPro" id="IPR030382">
    <property type="entry name" value="MeTrfase_TRM5/TYW2"/>
</dbReference>
<feature type="region of interest" description="Disordered" evidence="12">
    <location>
        <begin position="491"/>
        <end position="531"/>
    </location>
</feature>
<feature type="binding site" evidence="11">
    <location>
        <begin position="288"/>
        <end position="289"/>
    </location>
    <ligand>
        <name>S-adenosyl-L-methionine</name>
        <dbReference type="ChEBI" id="CHEBI:59789"/>
    </ligand>
</feature>
<gene>
    <name evidence="14" type="ORF">BDFB_009204</name>
</gene>
<comment type="function">
    <text evidence="9">Involved in mitochondrial tRNA methylation. Specifically methylates the N1 position of guanosine-37 in various tRNAs. Methylation is not dependent on the nature of the nucleoside 5' of the target nucleoside. This is the first step in the biosynthesis of wybutosine (yW), a modified base adjacent to the anticodon of tRNAs and required for accurate decoding.</text>
</comment>
<name>A0A482VGH6_ASBVE</name>
<evidence type="ECO:0000256" key="3">
    <source>
        <dbReference type="ARBA" id="ARBA00022603"/>
    </source>
</evidence>
<keyword evidence="5 11" id="KW-0949">S-adenosyl-L-methionine</keyword>
<keyword evidence="2 11" id="KW-0963">Cytoplasm</keyword>
<dbReference type="OrthoDB" id="408788at2759"/>
<evidence type="ECO:0000256" key="2">
    <source>
        <dbReference type="ARBA" id="ARBA00022490"/>
    </source>
</evidence>
<evidence type="ECO:0000256" key="6">
    <source>
        <dbReference type="ARBA" id="ARBA00022694"/>
    </source>
</evidence>
<dbReference type="InterPro" id="IPR025792">
    <property type="entry name" value="tRNA_Gua_MeTrfase_euk"/>
</dbReference>
<dbReference type="InterPro" id="IPR029063">
    <property type="entry name" value="SAM-dependent_MTases_sf"/>
</dbReference>
<evidence type="ECO:0000259" key="13">
    <source>
        <dbReference type="PROSITE" id="PS51684"/>
    </source>
</evidence>